<name>A0ABU1V0L8_9GAMM</name>
<dbReference type="RefSeq" id="WP_310073763.1">
    <property type="nucleotide sequence ID" value="NZ_JAVDVX010000005.1"/>
</dbReference>
<feature type="domain" description="NfeD-like C-terminal" evidence="6">
    <location>
        <begin position="96"/>
        <end position="154"/>
    </location>
</feature>
<sequence length="155" mass="16571">MSGLFEYFAQHQDHLLYTIAGICLVLELSVLGMSGPLLFLALSCMLTGLMVTLGVISGWELEVLSVGVLAALSAALLWKPLRKFQNSGGGRDTSSDMIGKVLPVTQRITRDQGKVAYSGIDWQARLDAAYTEPVAVGSRAHVVAVEGALLLVKPE</sequence>
<dbReference type="SUPFAM" id="SSF141322">
    <property type="entry name" value="NfeD domain-like"/>
    <property type="match status" value="1"/>
</dbReference>
<dbReference type="EMBL" id="JAVDVX010000005">
    <property type="protein sequence ID" value="MDR7090993.1"/>
    <property type="molecule type" value="Genomic_DNA"/>
</dbReference>
<dbReference type="Gene3D" id="2.40.50.140">
    <property type="entry name" value="Nucleic acid-binding proteins"/>
    <property type="match status" value="1"/>
</dbReference>
<comment type="subcellular location">
    <subcellularLocation>
        <location evidence="1">Membrane</location>
        <topology evidence="1">Multi-pass membrane protein</topology>
    </subcellularLocation>
</comment>
<dbReference type="Pfam" id="PF01957">
    <property type="entry name" value="NfeD"/>
    <property type="match status" value="1"/>
</dbReference>
<evidence type="ECO:0000256" key="1">
    <source>
        <dbReference type="ARBA" id="ARBA00004141"/>
    </source>
</evidence>
<dbReference type="InterPro" id="IPR052165">
    <property type="entry name" value="Membrane_assoc_protease"/>
</dbReference>
<dbReference type="InterPro" id="IPR012340">
    <property type="entry name" value="NA-bd_OB-fold"/>
</dbReference>
<evidence type="ECO:0000259" key="6">
    <source>
        <dbReference type="Pfam" id="PF01957"/>
    </source>
</evidence>
<keyword evidence="4 5" id="KW-0472">Membrane</keyword>
<proteinExistence type="predicted"/>
<gene>
    <name evidence="7" type="ORF">J2X05_003019</name>
</gene>
<reference evidence="7 8" key="1">
    <citation type="submission" date="2023-07" db="EMBL/GenBank/DDBJ databases">
        <title>Sorghum-associated microbial communities from plants grown in Nebraska, USA.</title>
        <authorList>
            <person name="Schachtman D."/>
        </authorList>
    </citation>
    <scope>NUCLEOTIDE SEQUENCE [LARGE SCALE GENOMIC DNA]</scope>
    <source>
        <strain evidence="7 8">BE190</strain>
    </source>
</reference>
<evidence type="ECO:0000256" key="3">
    <source>
        <dbReference type="ARBA" id="ARBA00022989"/>
    </source>
</evidence>
<feature type="transmembrane region" description="Helical" evidence="5">
    <location>
        <begin position="14"/>
        <end position="31"/>
    </location>
</feature>
<evidence type="ECO:0000256" key="2">
    <source>
        <dbReference type="ARBA" id="ARBA00022692"/>
    </source>
</evidence>
<dbReference type="GO" id="GO:0006508">
    <property type="term" value="P:proteolysis"/>
    <property type="evidence" value="ECO:0007669"/>
    <property type="project" value="UniProtKB-KW"/>
</dbReference>
<keyword evidence="2 5" id="KW-0812">Transmembrane</keyword>
<protein>
    <submittedName>
        <fullName evidence="7">Membrane protein implicated in regulation of membrane protease activity</fullName>
    </submittedName>
</protein>
<dbReference type="InterPro" id="IPR002810">
    <property type="entry name" value="NfeD-like_C"/>
</dbReference>
<evidence type="ECO:0000256" key="4">
    <source>
        <dbReference type="ARBA" id="ARBA00023136"/>
    </source>
</evidence>
<accession>A0ABU1V0L8</accession>
<keyword evidence="3 5" id="KW-1133">Transmembrane helix</keyword>
<comment type="caution">
    <text evidence="7">The sequence shown here is derived from an EMBL/GenBank/DDBJ whole genome shotgun (WGS) entry which is preliminary data.</text>
</comment>
<feature type="transmembrane region" description="Helical" evidence="5">
    <location>
        <begin position="63"/>
        <end position="81"/>
    </location>
</feature>
<keyword evidence="7" id="KW-0645">Protease</keyword>
<dbReference type="Proteomes" id="UP001253595">
    <property type="component" value="Unassembled WGS sequence"/>
</dbReference>
<keyword evidence="8" id="KW-1185">Reference proteome</keyword>
<keyword evidence="7" id="KW-0378">Hydrolase</keyword>
<evidence type="ECO:0000313" key="8">
    <source>
        <dbReference type="Proteomes" id="UP001253595"/>
    </source>
</evidence>
<dbReference type="PANTHER" id="PTHR33507">
    <property type="entry name" value="INNER MEMBRANE PROTEIN YBBJ"/>
    <property type="match status" value="1"/>
</dbReference>
<evidence type="ECO:0000256" key="5">
    <source>
        <dbReference type="SAM" id="Phobius"/>
    </source>
</evidence>
<organism evidence="7 8">
    <name type="scientific">Cellvibrio fibrivorans</name>
    <dbReference type="NCBI Taxonomy" id="126350"/>
    <lineage>
        <taxon>Bacteria</taxon>
        <taxon>Pseudomonadati</taxon>
        <taxon>Pseudomonadota</taxon>
        <taxon>Gammaproteobacteria</taxon>
        <taxon>Cellvibrionales</taxon>
        <taxon>Cellvibrionaceae</taxon>
        <taxon>Cellvibrio</taxon>
    </lineage>
</organism>
<dbReference type="GO" id="GO:0008233">
    <property type="term" value="F:peptidase activity"/>
    <property type="evidence" value="ECO:0007669"/>
    <property type="project" value="UniProtKB-KW"/>
</dbReference>
<dbReference type="PANTHER" id="PTHR33507:SF3">
    <property type="entry name" value="INNER MEMBRANE PROTEIN YBBJ"/>
    <property type="match status" value="1"/>
</dbReference>
<feature type="transmembrane region" description="Helical" evidence="5">
    <location>
        <begin position="38"/>
        <end position="57"/>
    </location>
</feature>
<evidence type="ECO:0000313" key="7">
    <source>
        <dbReference type="EMBL" id="MDR7090993.1"/>
    </source>
</evidence>